<keyword evidence="6" id="KW-1185">Reference proteome</keyword>
<keyword evidence="1" id="KW-0694">RNA-binding</keyword>
<feature type="compositionally biased region" description="Polar residues" evidence="3">
    <location>
        <begin position="216"/>
        <end position="228"/>
    </location>
</feature>
<feature type="region of interest" description="Disordered" evidence="3">
    <location>
        <begin position="271"/>
        <end position="319"/>
    </location>
</feature>
<dbReference type="Proteomes" id="UP000335636">
    <property type="component" value="Unassembled WGS sequence"/>
</dbReference>
<dbReference type="FunFam" id="1.10.10.10:FF:000466">
    <property type="entry name" value="Z-DNA binding protein 1"/>
    <property type="match status" value="1"/>
</dbReference>
<dbReference type="PANTHER" id="PTHR14966:SF0">
    <property type="entry name" value="Z-DNA-BINDING PROTEIN 1"/>
    <property type="match status" value="1"/>
</dbReference>
<dbReference type="GO" id="GO:0051607">
    <property type="term" value="P:defense response to virus"/>
    <property type="evidence" value="ECO:0007669"/>
    <property type="project" value="UniProtKB-KW"/>
</dbReference>
<comment type="caution">
    <text evidence="5">The sequence shown here is derived from an EMBL/GenBank/DDBJ whole genome shotgun (WGS) entry which is preliminary data.</text>
</comment>
<dbReference type="PANTHER" id="PTHR14966">
    <property type="entry name" value="Z-DNA-BINDING PROTEIN 1"/>
    <property type="match status" value="1"/>
</dbReference>
<organism evidence="5 6">
    <name type="scientific">Marmota monax</name>
    <name type="common">Woodchuck</name>
    <dbReference type="NCBI Taxonomy" id="9995"/>
    <lineage>
        <taxon>Eukaryota</taxon>
        <taxon>Metazoa</taxon>
        <taxon>Chordata</taxon>
        <taxon>Craniata</taxon>
        <taxon>Vertebrata</taxon>
        <taxon>Euteleostomi</taxon>
        <taxon>Mammalia</taxon>
        <taxon>Eutheria</taxon>
        <taxon>Euarchontoglires</taxon>
        <taxon>Glires</taxon>
        <taxon>Rodentia</taxon>
        <taxon>Sciuromorpha</taxon>
        <taxon>Sciuridae</taxon>
        <taxon>Xerinae</taxon>
        <taxon>Marmotini</taxon>
        <taxon>Marmota</taxon>
    </lineage>
</organism>
<dbReference type="SUPFAM" id="SSF46785">
    <property type="entry name" value="Winged helix' DNA-binding domain"/>
    <property type="match status" value="2"/>
</dbReference>
<reference evidence="5" key="1">
    <citation type="submission" date="2019-04" db="EMBL/GenBank/DDBJ databases">
        <authorList>
            <person name="Alioto T."/>
            <person name="Alioto T."/>
        </authorList>
    </citation>
    <scope>NUCLEOTIDE SEQUENCE [LARGE SCALE GENOMIC DNA]</scope>
</reference>
<dbReference type="GO" id="GO:0005634">
    <property type="term" value="C:nucleus"/>
    <property type="evidence" value="ECO:0007669"/>
    <property type="project" value="TreeGrafter"/>
</dbReference>
<keyword evidence="2" id="KW-0051">Antiviral defense</keyword>
<feature type="region of interest" description="Disordered" evidence="3">
    <location>
        <begin position="64"/>
        <end position="103"/>
    </location>
</feature>
<feature type="region of interest" description="Disordered" evidence="3">
    <location>
        <begin position="216"/>
        <end position="247"/>
    </location>
</feature>
<feature type="compositionally biased region" description="Low complexity" evidence="3">
    <location>
        <begin position="345"/>
        <end position="358"/>
    </location>
</feature>
<dbReference type="InterPro" id="IPR036388">
    <property type="entry name" value="WH-like_DNA-bd_sf"/>
</dbReference>
<evidence type="ECO:0000256" key="2">
    <source>
        <dbReference type="ARBA" id="ARBA00023118"/>
    </source>
</evidence>
<feature type="domain" description="Z-binding" evidence="4">
    <location>
        <begin position="102"/>
        <end position="165"/>
    </location>
</feature>
<dbReference type="GO" id="GO:0003677">
    <property type="term" value="F:DNA binding"/>
    <property type="evidence" value="ECO:0007669"/>
    <property type="project" value="InterPro"/>
</dbReference>
<dbReference type="PROSITE" id="PS50139">
    <property type="entry name" value="Z_BINDING"/>
    <property type="match status" value="2"/>
</dbReference>
<dbReference type="GO" id="GO:0060340">
    <property type="term" value="P:positive regulation of type I interferon-mediated signaling pathway"/>
    <property type="evidence" value="ECO:0007669"/>
    <property type="project" value="InterPro"/>
</dbReference>
<gene>
    <name evidence="5" type="ORF">MONAX_5E045766</name>
</gene>
<dbReference type="InterPro" id="IPR042371">
    <property type="entry name" value="Z_dom"/>
</dbReference>
<dbReference type="GO" id="GO:0003726">
    <property type="term" value="F:double-stranded RNA adenosine deaminase activity"/>
    <property type="evidence" value="ECO:0007669"/>
    <property type="project" value="InterPro"/>
</dbReference>
<dbReference type="GO" id="GO:0003723">
    <property type="term" value="F:RNA binding"/>
    <property type="evidence" value="ECO:0007669"/>
    <property type="project" value="UniProtKB-KW"/>
</dbReference>
<dbReference type="Pfam" id="PF02295">
    <property type="entry name" value="z-alpha"/>
    <property type="match status" value="1"/>
</dbReference>
<feature type="compositionally biased region" description="Basic and acidic residues" evidence="3">
    <location>
        <begin position="362"/>
        <end position="373"/>
    </location>
</feature>
<evidence type="ECO:0000256" key="3">
    <source>
        <dbReference type="SAM" id="MobiDB-lite"/>
    </source>
</evidence>
<dbReference type="SMART" id="SM00550">
    <property type="entry name" value="Zalpha"/>
    <property type="match status" value="2"/>
</dbReference>
<sequence length="434" mass="46033">MAEAPADPSKRGHLEQKILQVLGDASSPLKSYQLAKECQVLKKELNSVLYRMAKEGTVSQVAPATWRLGTGDPGGVDPTQPAQDSHAQKPQEEAAAAAETPGPQLSELEERIYGFLKANGPCKALRIAQALGMRTAKDVNPTLYKMKSKHLLDQDQKLRVWRVSAPEDSEGRNQSAVAVCQQNPVYMICQNGPNCHITITNSEGIQIGHGNILMKQNVSEGSGPTAPNQLPPTAPGDSSAQGPLAGGWGSQEIHLEWSLLRRVQVGHSNKMSFHRDLPEGPAHNLSSSPPVSATAGDGDSEASFEMRMPQPDPHPKADAVQRVHIKSCFLEYTTIGNSNRMTVLPAGPETARPGAAAGPGDGRQDPGELKEGADPSSEAEPSTSEVPEDGGQEAPGNPAQLTPKLREMTLGNSSPPAAEHSVSVGGRRELEGGE</sequence>
<feature type="domain" description="Z-binding" evidence="4">
    <location>
        <begin position="8"/>
        <end position="70"/>
    </location>
</feature>
<feature type="region of interest" description="Disordered" evidence="3">
    <location>
        <begin position="339"/>
        <end position="434"/>
    </location>
</feature>
<accession>A0A5E4A950</accession>
<proteinExistence type="predicted"/>
<evidence type="ECO:0000256" key="1">
    <source>
        <dbReference type="ARBA" id="ARBA00022884"/>
    </source>
</evidence>
<protein>
    <recommendedName>
        <fullName evidence="4">Z-binding domain-containing protein</fullName>
    </recommendedName>
</protein>
<evidence type="ECO:0000259" key="4">
    <source>
        <dbReference type="PROSITE" id="PS50139"/>
    </source>
</evidence>
<dbReference type="InterPro" id="IPR025735">
    <property type="entry name" value="RHIM"/>
</dbReference>
<dbReference type="Pfam" id="PF12721">
    <property type="entry name" value="RHIM"/>
    <property type="match status" value="2"/>
</dbReference>
<dbReference type="InterPro" id="IPR036390">
    <property type="entry name" value="WH_DNA-bd_sf"/>
</dbReference>
<name>A0A5E4A950_MARMO</name>
<dbReference type="Gene3D" id="1.10.10.10">
    <property type="entry name" value="Winged helix-like DNA-binding domain superfamily/Winged helix DNA-binding domain"/>
    <property type="match status" value="2"/>
</dbReference>
<dbReference type="EMBL" id="CABDUW010000033">
    <property type="protein sequence ID" value="VTJ53793.1"/>
    <property type="molecule type" value="Genomic_DNA"/>
</dbReference>
<evidence type="ECO:0000313" key="5">
    <source>
        <dbReference type="EMBL" id="VTJ53793.1"/>
    </source>
</evidence>
<dbReference type="AlphaFoldDB" id="A0A5E4A950"/>
<dbReference type="InterPro" id="IPR042361">
    <property type="entry name" value="ZBP1"/>
</dbReference>
<evidence type="ECO:0000313" key="6">
    <source>
        <dbReference type="Proteomes" id="UP000335636"/>
    </source>
</evidence>